<reference evidence="2" key="1">
    <citation type="submission" date="2016-10" db="EMBL/GenBank/DDBJ databases">
        <authorList>
            <person name="Varghese N."/>
            <person name="Submissions S."/>
        </authorList>
    </citation>
    <scope>NUCLEOTIDE SEQUENCE [LARGE SCALE GENOMIC DNA]</scope>
    <source>
        <strain evidence="2">DSM 11526</strain>
    </source>
</reference>
<organism evidence="1 2">
    <name type="scientific">Marinobacterium iners DSM 11526</name>
    <dbReference type="NCBI Taxonomy" id="1122198"/>
    <lineage>
        <taxon>Bacteria</taxon>
        <taxon>Pseudomonadati</taxon>
        <taxon>Pseudomonadota</taxon>
        <taxon>Gammaproteobacteria</taxon>
        <taxon>Oceanospirillales</taxon>
        <taxon>Oceanospirillaceae</taxon>
        <taxon>Marinobacterium</taxon>
    </lineage>
</organism>
<dbReference type="Proteomes" id="UP000242469">
    <property type="component" value="Unassembled WGS sequence"/>
</dbReference>
<keyword evidence="2" id="KW-1185">Reference proteome</keyword>
<dbReference type="Pfam" id="PF05944">
    <property type="entry name" value="Phage_term_smal"/>
    <property type="match status" value="1"/>
</dbReference>
<gene>
    <name evidence="1" type="ORF">SAMN02745729_102181</name>
</gene>
<sequence>MISPAKRHLMRVKAAQEAAAAADSQVRPDASQYELMLAKLYEDKRRLKGIESMKARAELKREMLPEYEPYIKGVLESDAGVQDDVLTTLMLWCIDAGEYDVALLLAEYAMRHNLSMADAFSRSLPCLLAEQFAEAVLVNNDAVPEDALRKVGVLTASHDMPDQVKAKLHKAIGIVLETSDPAEALHHLKVAFDYDDRSGVKTKIKQLEKQLQQNKPGSDSEQA</sequence>
<dbReference type="STRING" id="1122198.SAMN02745729_102181"/>
<dbReference type="AlphaFoldDB" id="A0A1H3ZVE2"/>
<proteinExistence type="predicted"/>
<dbReference type="EMBL" id="FNRJ01000002">
    <property type="protein sequence ID" value="SEA27629.1"/>
    <property type="molecule type" value="Genomic_DNA"/>
</dbReference>
<evidence type="ECO:0000313" key="2">
    <source>
        <dbReference type="Proteomes" id="UP000242469"/>
    </source>
</evidence>
<dbReference type="OrthoDB" id="8562788at2"/>
<evidence type="ECO:0000313" key="1">
    <source>
        <dbReference type="EMBL" id="SEA27629.1"/>
    </source>
</evidence>
<dbReference type="GO" id="GO:0004519">
    <property type="term" value="F:endonuclease activity"/>
    <property type="evidence" value="ECO:0007669"/>
    <property type="project" value="InterPro"/>
</dbReference>
<protein>
    <submittedName>
        <fullName evidence="1">Phage small terminase subunit</fullName>
    </submittedName>
</protein>
<dbReference type="RefSeq" id="WP_091823411.1">
    <property type="nucleotide sequence ID" value="NZ_FNRJ01000002.1"/>
</dbReference>
<name>A0A1H3ZVE2_9GAMM</name>
<accession>A0A1H3ZVE2</accession>
<dbReference type="InterPro" id="IPR010270">
    <property type="entry name" value="Phage_P2_GpM"/>
</dbReference>
<dbReference type="GO" id="GO:0003677">
    <property type="term" value="F:DNA binding"/>
    <property type="evidence" value="ECO:0007669"/>
    <property type="project" value="InterPro"/>
</dbReference>